<dbReference type="InterPro" id="IPR059179">
    <property type="entry name" value="MLKL-like_MCAfunc"/>
</dbReference>
<dbReference type="OrthoDB" id="2434667at2759"/>
<dbReference type="InterPro" id="IPR036537">
    <property type="entry name" value="Adaptor_Cbl_N_dom_sf"/>
</dbReference>
<organism evidence="2 3">
    <name type="scientific">Ambispora leptoticha</name>
    <dbReference type="NCBI Taxonomy" id="144679"/>
    <lineage>
        <taxon>Eukaryota</taxon>
        <taxon>Fungi</taxon>
        <taxon>Fungi incertae sedis</taxon>
        <taxon>Mucoromycota</taxon>
        <taxon>Glomeromycotina</taxon>
        <taxon>Glomeromycetes</taxon>
        <taxon>Archaeosporales</taxon>
        <taxon>Ambisporaceae</taxon>
        <taxon>Ambispora</taxon>
    </lineage>
</organism>
<comment type="caution">
    <text evidence="2">The sequence shown here is derived from an EMBL/GenBank/DDBJ whole genome shotgun (WGS) entry which is preliminary data.</text>
</comment>
<name>A0A9N9AGK8_9GLOM</name>
<keyword evidence="3" id="KW-1185">Reference proteome</keyword>
<dbReference type="EMBL" id="CAJVPS010001197">
    <property type="protein sequence ID" value="CAG8528823.1"/>
    <property type="molecule type" value="Genomic_DNA"/>
</dbReference>
<protein>
    <submittedName>
        <fullName evidence="2">3620_t:CDS:1</fullName>
    </submittedName>
</protein>
<dbReference type="GO" id="GO:0007166">
    <property type="term" value="P:cell surface receptor signaling pathway"/>
    <property type="evidence" value="ECO:0007669"/>
    <property type="project" value="InterPro"/>
</dbReference>
<evidence type="ECO:0000313" key="3">
    <source>
        <dbReference type="Proteomes" id="UP000789508"/>
    </source>
</evidence>
<evidence type="ECO:0000256" key="1">
    <source>
        <dbReference type="SAM" id="MobiDB-lite"/>
    </source>
</evidence>
<dbReference type="Proteomes" id="UP000789508">
    <property type="component" value="Unassembled WGS sequence"/>
</dbReference>
<feature type="region of interest" description="Disordered" evidence="1">
    <location>
        <begin position="142"/>
        <end position="163"/>
    </location>
</feature>
<dbReference type="CDD" id="cd21037">
    <property type="entry name" value="MLKL_NTD"/>
    <property type="match status" value="1"/>
</dbReference>
<sequence>MTSTWSVIERFGSYMPMVGNVIQCLKEVRDDVKRAEKNDSRFRKLRAQLGGAVETFEARSRHDSNRYPFGQQNTENLMYALEKIHIYLEKSKRSSFRQIMKAKQLTAEIKELEDELNSALIGITAFMEAQRPVYSTYRSFSSINSSDDSKDSGNSDVEQTGEGNKMTAIFPVMQVLREKYNSACERCYNATYQQGHQVQEFVCSYNNGSFYDRGQPDSLEVPVNYTL</sequence>
<gene>
    <name evidence="2" type="ORF">ALEPTO_LOCUS4836</name>
</gene>
<reference evidence="2" key="1">
    <citation type="submission" date="2021-06" db="EMBL/GenBank/DDBJ databases">
        <authorList>
            <person name="Kallberg Y."/>
            <person name="Tangrot J."/>
            <person name="Rosling A."/>
        </authorList>
    </citation>
    <scope>NUCLEOTIDE SEQUENCE</scope>
    <source>
        <strain evidence="2">FL130A</strain>
    </source>
</reference>
<accession>A0A9N9AGK8</accession>
<dbReference type="AlphaFoldDB" id="A0A9N9AGK8"/>
<evidence type="ECO:0000313" key="2">
    <source>
        <dbReference type="EMBL" id="CAG8528823.1"/>
    </source>
</evidence>
<proteinExistence type="predicted"/>
<dbReference type="Gene3D" id="1.20.930.20">
    <property type="entry name" value="Adaptor protein Cbl, N-terminal domain"/>
    <property type="match status" value="1"/>
</dbReference>